<feature type="transmembrane region" description="Helical" evidence="11">
    <location>
        <begin position="159"/>
        <end position="175"/>
    </location>
</feature>
<comment type="function">
    <text evidence="11">Peptidoglycan polymerase that is essential for cell wall elongation.</text>
</comment>
<dbReference type="GO" id="GO:0009252">
    <property type="term" value="P:peptidoglycan biosynthetic process"/>
    <property type="evidence" value="ECO:0007669"/>
    <property type="project" value="UniProtKB-UniRule"/>
</dbReference>
<dbReference type="GO" id="GO:0008955">
    <property type="term" value="F:peptidoglycan glycosyltransferase activity"/>
    <property type="evidence" value="ECO:0007669"/>
    <property type="project" value="UniProtKB-UniRule"/>
</dbReference>
<evidence type="ECO:0000256" key="10">
    <source>
        <dbReference type="ARBA" id="ARBA00023316"/>
    </source>
</evidence>
<keyword evidence="12" id="KW-0132">Cell division</keyword>
<feature type="transmembrane region" description="Helical" evidence="11">
    <location>
        <begin position="282"/>
        <end position="299"/>
    </location>
</feature>
<dbReference type="Pfam" id="PF01098">
    <property type="entry name" value="FTSW_RODA_SPOVE"/>
    <property type="match status" value="1"/>
</dbReference>
<evidence type="ECO:0000256" key="4">
    <source>
        <dbReference type="ARBA" id="ARBA00022679"/>
    </source>
</evidence>
<organism evidence="12">
    <name type="scientific">Moorella thermoacetica Y72</name>
    <dbReference type="NCBI Taxonomy" id="1325331"/>
    <lineage>
        <taxon>Bacteria</taxon>
        <taxon>Bacillati</taxon>
        <taxon>Bacillota</taxon>
        <taxon>Clostridia</taxon>
        <taxon>Neomoorellales</taxon>
        <taxon>Neomoorellaceae</taxon>
        <taxon>Neomoorella</taxon>
    </lineage>
</organism>
<evidence type="ECO:0000256" key="1">
    <source>
        <dbReference type="ARBA" id="ARBA00004141"/>
    </source>
</evidence>
<sequence>MFERRLWRNLDYYFVGGVIALLAIGLVVLNSASANVMPDPYYFVKKQLIWILFGLVGLVAVLSIDYEQLKHYHLPLYVLNIIMLAAVALVGHEAKGAQRWINLGFFLLQPSEFAKTITVITLACFLDKRQGKLNCWQDLVVPFLYVAVPLVLILKQPDLGTALVLLAILFGMLYVSGANWKLLLIIFGGGLLLTGLALFAHFHFGLPLPLQDYQMRRLVVFLNPYNDGKGGTGEGYHVIQSQIAIGSGGWWGVGLHQGSQVQLNFLPEAHTDFIFSVVGEELGFVRTVGIIALYFLVLYRMIRIAGQAKDMFGALLVGGVTSMFAFHILVNVGMTTGIMPVTGIPLPLFSYGGSAMLANMLALGLVLNVNLRRQKILF</sequence>
<keyword evidence="12" id="KW-0131">Cell cycle</keyword>
<dbReference type="InterPro" id="IPR018365">
    <property type="entry name" value="Cell_cycle_FtsW-rel_CS"/>
</dbReference>
<feature type="transmembrane region" description="Helical" evidence="11">
    <location>
        <begin position="100"/>
        <end position="126"/>
    </location>
</feature>
<feature type="transmembrane region" description="Helical" evidence="11">
    <location>
        <begin position="311"/>
        <end position="329"/>
    </location>
</feature>
<feature type="transmembrane region" description="Helical" evidence="11">
    <location>
        <begin position="47"/>
        <end position="64"/>
    </location>
</feature>
<dbReference type="PROSITE" id="PS00428">
    <property type="entry name" value="FTSW_RODA_SPOVE"/>
    <property type="match status" value="1"/>
</dbReference>
<keyword evidence="5 11" id="KW-0812">Transmembrane</keyword>
<keyword evidence="9 11" id="KW-0472">Membrane</keyword>
<evidence type="ECO:0000313" key="12">
    <source>
        <dbReference type="EMBL" id="GAF26270.1"/>
    </source>
</evidence>
<keyword evidence="3 11" id="KW-0328">Glycosyltransferase</keyword>
<keyword evidence="8 11" id="KW-1133">Transmembrane helix</keyword>
<dbReference type="GO" id="GO:0008360">
    <property type="term" value="P:regulation of cell shape"/>
    <property type="evidence" value="ECO:0007669"/>
    <property type="project" value="UniProtKB-KW"/>
</dbReference>
<comment type="similarity">
    <text evidence="11">Belongs to the SEDS family. MrdB/RodA subfamily.</text>
</comment>
<feature type="transmembrane region" description="Helical" evidence="11">
    <location>
        <begin position="349"/>
        <end position="371"/>
    </location>
</feature>
<dbReference type="GO" id="GO:0032153">
    <property type="term" value="C:cell division site"/>
    <property type="evidence" value="ECO:0007669"/>
    <property type="project" value="TreeGrafter"/>
</dbReference>
<evidence type="ECO:0000256" key="8">
    <source>
        <dbReference type="ARBA" id="ARBA00022989"/>
    </source>
</evidence>
<keyword evidence="4 11" id="KW-0808">Transferase</keyword>
<keyword evidence="6 11" id="KW-0133">Cell shape</keyword>
<dbReference type="GO" id="GO:0051301">
    <property type="term" value="P:cell division"/>
    <property type="evidence" value="ECO:0007669"/>
    <property type="project" value="UniProtKB-KW"/>
</dbReference>
<evidence type="ECO:0000256" key="6">
    <source>
        <dbReference type="ARBA" id="ARBA00022960"/>
    </source>
</evidence>
<evidence type="ECO:0000256" key="9">
    <source>
        <dbReference type="ARBA" id="ARBA00023136"/>
    </source>
</evidence>
<evidence type="ECO:0000256" key="11">
    <source>
        <dbReference type="HAMAP-Rule" id="MF_02079"/>
    </source>
</evidence>
<dbReference type="InterPro" id="IPR011923">
    <property type="entry name" value="RodA/MrdB"/>
</dbReference>
<dbReference type="PANTHER" id="PTHR30474">
    <property type="entry name" value="CELL CYCLE PROTEIN"/>
    <property type="match status" value="1"/>
</dbReference>
<dbReference type="EC" id="2.4.99.28" evidence="11"/>
<dbReference type="GO" id="GO:0071555">
    <property type="term" value="P:cell wall organization"/>
    <property type="evidence" value="ECO:0007669"/>
    <property type="project" value="UniProtKB-KW"/>
</dbReference>
<accession>A0A0S6UF67</accession>
<feature type="transmembrane region" description="Helical" evidence="11">
    <location>
        <begin position="182"/>
        <end position="204"/>
    </location>
</feature>
<comment type="catalytic activity">
    <reaction evidence="11">
        <text>[GlcNAc-(1-&gt;4)-Mur2Ac(oyl-L-Ala-gamma-D-Glu-L-Lys-D-Ala-D-Ala)](n)-di-trans,octa-cis-undecaprenyl diphosphate + beta-D-GlcNAc-(1-&gt;4)-Mur2Ac(oyl-L-Ala-gamma-D-Glu-L-Lys-D-Ala-D-Ala)-di-trans,octa-cis-undecaprenyl diphosphate = [GlcNAc-(1-&gt;4)-Mur2Ac(oyl-L-Ala-gamma-D-Glu-L-Lys-D-Ala-D-Ala)](n+1)-di-trans,octa-cis-undecaprenyl diphosphate + di-trans,octa-cis-undecaprenyl diphosphate + H(+)</text>
        <dbReference type="Rhea" id="RHEA:23708"/>
        <dbReference type="Rhea" id="RHEA-COMP:9602"/>
        <dbReference type="Rhea" id="RHEA-COMP:9603"/>
        <dbReference type="ChEBI" id="CHEBI:15378"/>
        <dbReference type="ChEBI" id="CHEBI:58405"/>
        <dbReference type="ChEBI" id="CHEBI:60033"/>
        <dbReference type="ChEBI" id="CHEBI:78435"/>
        <dbReference type="EC" id="2.4.99.28"/>
    </reaction>
</comment>
<feature type="transmembrane region" description="Helical" evidence="11">
    <location>
        <begin position="133"/>
        <end position="153"/>
    </location>
</feature>
<dbReference type="AlphaFoldDB" id="A0A0S6UF67"/>
<gene>
    <name evidence="11" type="primary">rodA</name>
    <name evidence="12" type="ORF">MTY_1609</name>
</gene>
<dbReference type="NCBIfam" id="TIGR02210">
    <property type="entry name" value="rodA_shape"/>
    <property type="match status" value="1"/>
</dbReference>
<keyword evidence="7 11" id="KW-0573">Peptidoglycan synthesis</keyword>
<comment type="subcellular location">
    <subcellularLocation>
        <location evidence="11">Cell membrane</location>
        <topology evidence="11">Multi-pass membrane protein</topology>
    </subcellularLocation>
    <subcellularLocation>
        <location evidence="1">Membrane</location>
        <topology evidence="1">Multi-pass membrane protein</topology>
    </subcellularLocation>
</comment>
<evidence type="ECO:0000256" key="5">
    <source>
        <dbReference type="ARBA" id="ARBA00022692"/>
    </source>
</evidence>
<name>A0A0S6UF67_NEOTH</name>
<dbReference type="EMBL" id="DF238840">
    <property type="protein sequence ID" value="GAF26270.1"/>
    <property type="molecule type" value="Genomic_DNA"/>
</dbReference>
<evidence type="ECO:0000256" key="2">
    <source>
        <dbReference type="ARBA" id="ARBA00022475"/>
    </source>
</evidence>
<evidence type="ECO:0000256" key="7">
    <source>
        <dbReference type="ARBA" id="ARBA00022984"/>
    </source>
</evidence>
<feature type="transmembrane region" description="Helical" evidence="11">
    <location>
        <begin position="76"/>
        <end position="94"/>
    </location>
</feature>
<dbReference type="InterPro" id="IPR001182">
    <property type="entry name" value="FtsW/RodA"/>
</dbReference>
<dbReference type="Proteomes" id="UP000063718">
    <property type="component" value="Unassembled WGS sequence"/>
</dbReference>
<comment type="pathway">
    <text evidence="11">Cell wall biogenesis; peptidoglycan biosynthesis.</text>
</comment>
<keyword evidence="10 11" id="KW-0961">Cell wall biogenesis/degradation</keyword>
<dbReference type="UniPathway" id="UPA00219"/>
<proteinExistence type="inferred from homology"/>
<keyword evidence="2 11" id="KW-1003">Cell membrane</keyword>
<dbReference type="GO" id="GO:0005886">
    <property type="term" value="C:plasma membrane"/>
    <property type="evidence" value="ECO:0007669"/>
    <property type="project" value="UniProtKB-SubCell"/>
</dbReference>
<dbReference type="HAMAP" id="MF_02079">
    <property type="entry name" value="PGT_RodA"/>
    <property type="match status" value="1"/>
</dbReference>
<dbReference type="PANTHER" id="PTHR30474:SF1">
    <property type="entry name" value="PEPTIDOGLYCAN GLYCOSYLTRANSFERASE MRDB"/>
    <property type="match status" value="1"/>
</dbReference>
<reference evidence="12" key="1">
    <citation type="journal article" date="2014" name="Gene">
        <title>Genome-guided analysis of transformation efficiency and carbon dioxide assimilation by Moorella thermoacetica Y72.</title>
        <authorList>
            <person name="Tsukahara K."/>
            <person name="Kita A."/>
            <person name="Nakashimada Y."/>
            <person name="Hoshino T."/>
            <person name="Murakami K."/>
        </authorList>
    </citation>
    <scope>NUCLEOTIDE SEQUENCE [LARGE SCALE GENOMIC DNA]</scope>
    <source>
        <strain evidence="12">Y72</strain>
    </source>
</reference>
<evidence type="ECO:0000256" key="3">
    <source>
        <dbReference type="ARBA" id="ARBA00022676"/>
    </source>
</evidence>
<protein>
    <recommendedName>
        <fullName evidence="11">Peptidoglycan glycosyltransferase RodA</fullName>
        <shortName evidence="11">PGT</shortName>
        <ecNumber evidence="11">2.4.99.28</ecNumber>
    </recommendedName>
    <alternativeName>
        <fullName evidence="11">Cell elongation protein RodA</fullName>
    </alternativeName>
    <alternativeName>
        <fullName evidence="11">Cell wall polymerase</fullName>
    </alternativeName>
    <alternativeName>
        <fullName evidence="11">Peptidoglycan polymerase</fullName>
        <shortName evidence="11">PG polymerase</shortName>
    </alternativeName>
</protein>
<dbReference type="GO" id="GO:0015648">
    <property type="term" value="F:lipid-linked peptidoglycan transporter activity"/>
    <property type="evidence" value="ECO:0007669"/>
    <property type="project" value="TreeGrafter"/>
</dbReference>
<feature type="transmembrane region" description="Helical" evidence="11">
    <location>
        <begin position="12"/>
        <end position="32"/>
    </location>
</feature>
<dbReference type="RefSeq" id="WP_025773964.1">
    <property type="nucleotide sequence ID" value="NZ_DF238840.1"/>
</dbReference>